<evidence type="ECO:0000256" key="2">
    <source>
        <dbReference type="ARBA" id="ARBA00022679"/>
    </source>
</evidence>
<dbReference type="PANTHER" id="PTHR43775:SF51">
    <property type="entry name" value="INACTIVE PHENOLPHTHIOCEROL SYNTHESIS POLYKETIDE SYNTHASE TYPE I PKS1-RELATED"/>
    <property type="match status" value="1"/>
</dbReference>
<dbReference type="Pfam" id="PF00109">
    <property type="entry name" value="ketoacyl-synt"/>
    <property type="match status" value="1"/>
</dbReference>
<gene>
    <name evidence="8" type="ORF">SSOG_05740</name>
</gene>
<dbReference type="InterPro" id="IPR016039">
    <property type="entry name" value="Thiolase-like"/>
</dbReference>
<dbReference type="HOGENOM" id="CLU_000022_16_2_11"/>
<feature type="domain" description="Ketosynthase family 3 (KS3)" evidence="7">
    <location>
        <begin position="35"/>
        <end position="446"/>
    </location>
</feature>
<dbReference type="InterPro" id="IPR014031">
    <property type="entry name" value="Ketoacyl_synth_C"/>
</dbReference>
<dbReference type="AlphaFoldDB" id="D9WQ66"/>
<dbReference type="Proteomes" id="UP000003963">
    <property type="component" value="Unassembled WGS sequence"/>
</dbReference>
<dbReference type="Pfam" id="PF08990">
    <property type="entry name" value="Docking"/>
    <property type="match status" value="1"/>
</dbReference>
<dbReference type="SUPFAM" id="SSF53901">
    <property type="entry name" value="Thiolase-like"/>
    <property type="match status" value="1"/>
</dbReference>
<keyword evidence="4" id="KW-0012">Acyltransferase</keyword>
<dbReference type="PROSITE" id="PS52004">
    <property type="entry name" value="KS3_2"/>
    <property type="match status" value="1"/>
</dbReference>
<comment type="similarity">
    <text evidence="5">Belongs to the thiolase-like superfamily. Beta-ketoacyl-ACP synthases family.</text>
</comment>
<feature type="compositionally biased region" description="Gly residues" evidence="6">
    <location>
        <begin position="542"/>
        <end position="556"/>
    </location>
</feature>
<evidence type="ECO:0000256" key="6">
    <source>
        <dbReference type="SAM" id="MobiDB-lite"/>
    </source>
</evidence>
<evidence type="ECO:0000256" key="5">
    <source>
        <dbReference type="RuleBase" id="RU003694"/>
    </source>
</evidence>
<dbReference type="InterPro" id="IPR020841">
    <property type="entry name" value="PKS_Beta-ketoAc_synthase_dom"/>
</dbReference>
<dbReference type="InterPro" id="IPR018201">
    <property type="entry name" value="Ketoacyl_synth_AS"/>
</dbReference>
<dbReference type="PANTHER" id="PTHR43775">
    <property type="entry name" value="FATTY ACID SYNTHASE"/>
    <property type="match status" value="1"/>
</dbReference>
<evidence type="ECO:0000313" key="8">
    <source>
        <dbReference type="EMBL" id="EFL26026.1"/>
    </source>
</evidence>
<reference evidence="8 9" key="1">
    <citation type="submission" date="2009-02" db="EMBL/GenBank/DDBJ databases">
        <title>Annotation of Streptomyces hygroscopicus strain ATCC 53653.</title>
        <authorList>
            <consortium name="The Broad Institute Genome Sequencing Platform"/>
            <consortium name="Broad Institute Microbial Sequencing Center"/>
            <person name="Fischbach M."/>
            <person name="Godfrey P."/>
            <person name="Ward D."/>
            <person name="Young S."/>
            <person name="Zeng Q."/>
            <person name="Koehrsen M."/>
            <person name="Alvarado L."/>
            <person name="Berlin A.M."/>
            <person name="Bochicchio J."/>
            <person name="Borenstein D."/>
            <person name="Chapman S.B."/>
            <person name="Chen Z."/>
            <person name="Engels R."/>
            <person name="Freedman E."/>
            <person name="Gellesch M."/>
            <person name="Goldberg J."/>
            <person name="Griggs A."/>
            <person name="Gujja S."/>
            <person name="Heilman E.R."/>
            <person name="Heiman D.I."/>
            <person name="Hepburn T.A."/>
            <person name="Howarth C."/>
            <person name="Jen D."/>
            <person name="Larson L."/>
            <person name="Lewis B."/>
            <person name="Mehta T."/>
            <person name="Park D."/>
            <person name="Pearson M."/>
            <person name="Richards J."/>
            <person name="Roberts A."/>
            <person name="Saif S."/>
            <person name="Shea T.D."/>
            <person name="Shenoy N."/>
            <person name="Sisk P."/>
            <person name="Stolte C."/>
            <person name="Sykes S.N."/>
            <person name="Thomson T."/>
            <person name="Walk T."/>
            <person name="White J."/>
            <person name="Yandava C."/>
            <person name="Straight P."/>
            <person name="Clardy J."/>
            <person name="Hung D."/>
            <person name="Kolter R."/>
            <person name="Mekalanos J."/>
            <person name="Walker S."/>
            <person name="Walsh C.T."/>
            <person name="Wieland-Brown L.C."/>
            <person name="Haas B."/>
            <person name="Nusbaum C."/>
            <person name="Birren B."/>
        </authorList>
    </citation>
    <scope>NUCLEOTIDE SEQUENCE [LARGE SCALE GENOMIC DNA]</scope>
    <source>
        <strain evidence="8 9">ATCC 53653</strain>
    </source>
</reference>
<feature type="region of interest" description="Disordered" evidence="6">
    <location>
        <begin position="409"/>
        <end position="579"/>
    </location>
</feature>
<dbReference type="InterPro" id="IPR014030">
    <property type="entry name" value="Ketoacyl_synth_N"/>
</dbReference>
<keyword evidence="3" id="KW-0511">Multifunctional enzyme</keyword>
<dbReference type="GO" id="GO:0004315">
    <property type="term" value="F:3-oxoacyl-[acyl-carrier-protein] synthase activity"/>
    <property type="evidence" value="ECO:0007669"/>
    <property type="project" value="InterPro"/>
</dbReference>
<sequence>MASANEEKLLDNLKWMTTELRRTRRRLTEVEADAQEPIAIVAMSCRFPGGIGSPEDLWRLVDEGGDAISGFPGDRGWDIEGLADPDPDRKGTFYNSGGGFLDGVADFDPGFFGISPREALAMDPQQRLLLETSWEAFERAGIDPTSVHGSRTGVYVGAAAMGYGSDTSEELEGLMLTGGATSVLSGRIAYTFGLEGPAATIDTACSSSLVALHWAAQALRQRECSLALVGGVTVMPNPDVFVEFSRQRGLAPDGRCKSFAASADGTGWSEGVGVLLVERLSDARKNGHQVLAVVRGSAVNQDGASNGLTAPNGPSQRRVIRQALENARLSAAEIDVIEAHGTGTTLGDPIEAQALLATYGQERPEGQPMWLGSLKSNLGHTQAAAGVAGVIKMVMAIRHGVMPRTFNIDQSSPTVDCRGRVESAERSASLGRHRTAAPGRGLGLRRERHQRPHHPGAGPGAGGRGASARGRRRSGRRTAVDPLRQDRDGAPRQRPPSRRPPGPRPRPGHRRHRPLPGHRQGRPGPPRGHRGHRPRRAAAGSGRPGAGRVGCGARRGPGGRRSGRVPVHRAGQPAAGDGP</sequence>
<dbReference type="CDD" id="cd00833">
    <property type="entry name" value="PKS"/>
    <property type="match status" value="1"/>
</dbReference>
<evidence type="ECO:0000259" key="7">
    <source>
        <dbReference type="PROSITE" id="PS52004"/>
    </source>
</evidence>
<dbReference type="GO" id="GO:0033068">
    <property type="term" value="P:macrolide biosynthetic process"/>
    <property type="evidence" value="ECO:0007669"/>
    <property type="project" value="UniProtKB-ARBA"/>
</dbReference>
<evidence type="ECO:0000256" key="1">
    <source>
        <dbReference type="ARBA" id="ARBA00001957"/>
    </source>
</evidence>
<accession>D9WQ66</accession>
<dbReference type="EMBL" id="GG657754">
    <property type="protein sequence ID" value="EFL26026.1"/>
    <property type="molecule type" value="Genomic_DNA"/>
</dbReference>
<dbReference type="Pfam" id="PF02801">
    <property type="entry name" value="Ketoacyl-synt_C"/>
    <property type="match status" value="1"/>
</dbReference>
<keyword evidence="9" id="KW-1185">Reference proteome</keyword>
<dbReference type="GO" id="GO:0006633">
    <property type="term" value="P:fatty acid biosynthetic process"/>
    <property type="evidence" value="ECO:0007669"/>
    <property type="project" value="InterPro"/>
</dbReference>
<feature type="compositionally biased region" description="Basic residues" evidence="6">
    <location>
        <begin position="557"/>
        <end position="567"/>
    </location>
</feature>
<evidence type="ECO:0000313" key="9">
    <source>
        <dbReference type="Proteomes" id="UP000003963"/>
    </source>
</evidence>
<dbReference type="SMART" id="SM00825">
    <property type="entry name" value="PKS_KS"/>
    <property type="match status" value="1"/>
</dbReference>
<comment type="cofactor">
    <cofactor evidence="1">
        <name>pantetheine 4'-phosphate</name>
        <dbReference type="ChEBI" id="CHEBI:47942"/>
    </cofactor>
</comment>
<dbReference type="GO" id="GO:0004312">
    <property type="term" value="F:fatty acid synthase activity"/>
    <property type="evidence" value="ECO:0007669"/>
    <property type="project" value="TreeGrafter"/>
</dbReference>
<protein>
    <submittedName>
        <fullName evidence="8">Modular polyketide synthase</fullName>
    </submittedName>
</protein>
<organism evidence="8 9">
    <name type="scientific">Streptomyces himastatinicus ATCC 53653</name>
    <dbReference type="NCBI Taxonomy" id="457427"/>
    <lineage>
        <taxon>Bacteria</taxon>
        <taxon>Bacillati</taxon>
        <taxon>Actinomycetota</taxon>
        <taxon>Actinomycetes</taxon>
        <taxon>Kitasatosporales</taxon>
        <taxon>Streptomycetaceae</taxon>
        <taxon>Streptomyces</taxon>
        <taxon>Streptomyces violaceusniger group</taxon>
    </lineage>
</organism>
<name>D9WQ66_9ACTN</name>
<evidence type="ECO:0000256" key="3">
    <source>
        <dbReference type="ARBA" id="ARBA00023268"/>
    </source>
</evidence>
<feature type="compositionally biased region" description="Basic residues" evidence="6">
    <location>
        <begin position="506"/>
        <end position="536"/>
    </location>
</feature>
<dbReference type="Gene3D" id="3.40.47.10">
    <property type="match status" value="1"/>
</dbReference>
<dbReference type="GO" id="GO:0031177">
    <property type="term" value="F:phosphopantetheine binding"/>
    <property type="evidence" value="ECO:0007669"/>
    <property type="project" value="UniProtKB-ARBA"/>
</dbReference>
<dbReference type="InterPro" id="IPR015083">
    <property type="entry name" value="NorB/c/GfsB-D-like_docking"/>
</dbReference>
<dbReference type="InterPro" id="IPR050091">
    <property type="entry name" value="PKS_NRPS_Biosynth_Enz"/>
</dbReference>
<proteinExistence type="inferred from homology"/>
<dbReference type="PROSITE" id="PS00606">
    <property type="entry name" value="KS3_1"/>
    <property type="match status" value="1"/>
</dbReference>
<evidence type="ECO:0000256" key="4">
    <source>
        <dbReference type="ARBA" id="ARBA00023315"/>
    </source>
</evidence>
<dbReference type="FunFam" id="3.40.47.10:FF:000019">
    <property type="entry name" value="Polyketide synthase type I"/>
    <property type="match status" value="1"/>
</dbReference>
<keyword evidence="2 5" id="KW-0808">Transferase</keyword>
<dbReference type="STRING" id="457427.SSOG_05740"/>